<gene>
    <name evidence="3" type="ORF">VSH64_02485</name>
</gene>
<dbReference type="InterPro" id="IPR040690">
    <property type="entry name" value="FtsX_ECD"/>
</dbReference>
<dbReference type="Gene3D" id="3.30.70.3040">
    <property type="match status" value="1"/>
</dbReference>
<sequence length="169" mass="18218">MGMRRWRWLAPVLVLALGVGAGLALLVGAAVRSEAVAVDRTPVPLAGHRPCAAVQVTFDDDRLMRRDAEALAGDEQARRVYTETKAEAWVQFQDLFKDDPRLVSQLGPDNMPATLTVIPVPGTDLKAYAAELGKRFPSAQSSEPFDVESVRRQVAPDSGSPLCPPAGEL</sequence>
<feature type="domain" description="FtsX extracellular" evidence="2">
    <location>
        <begin position="69"/>
        <end position="133"/>
    </location>
</feature>
<evidence type="ECO:0000256" key="1">
    <source>
        <dbReference type="SAM" id="MobiDB-lite"/>
    </source>
</evidence>
<dbReference type="Pfam" id="PF18075">
    <property type="entry name" value="FtsX_ECD"/>
    <property type="match status" value="1"/>
</dbReference>
<dbReference type="EMBL" id="CP142149">
    <property type="protein sequence ID" value="WSE30998.1"/>
    <property type="molecule type" value="Genomic_DNA"/>
</dbReference>
<keyword evidence="4" id="KW-1185">Reference proteome</keyword>
<name>A0ABZ1IBI8_9PSEU</name>
<proteinExistence type="predicted"/>
<reference evidence="3 4" key="1">
    <citation type="journal article" date="2015" name="Int. J. Syst. Evol. Microbiol.">
        <title>Amycolatopsis rhabdoformis sp. nov., an actinomycete isolated from a tropical forest soil.</title>
        <authorList>
            <person name="Souza W.R."/>
            <person name="Silva R.E."/>
            <person name="Goodfellow M."/>
            <person name="Busarakam K."/>
            <person name="Figueiro F.S."/>
            <person name="Ferreira D."/>
            <person name="Rodrigues-Filho E."/>
            <person name="Moraes L.A.B."/>
            <person name="Zucchi T.D."/>
        </authorList>
    </citation>
    <scope>NUCLEOTIDE SEQUENCE [LARGE SCALE GENOMIC DNA]</scope>
    <source>
        <strain evidence="3 4">NCIMB 14900</strain>
    </source>
</reference>
<evidence type="ECO:0000313" key="4">
    <source>
        <dbReference type="Proteomes" id="UP001330812"/>
    </source>
</evidence>
<protein>
    <submittedName>
        <fullName evidence="3">Permease-like cell division protein FtsX</fullName>
    </submittedName>
</protein>
<evidence type="ECO:0000259" key="2">
    <source>
        <dbReference type="Pfam" id="PF18075"/>
    </source>
</evidence>
<dbReference type="RefSeq" id="WP_326833813.1">
    <property type="nucleotide sequence ID" value="NZ_CP142149.1"/>
</dbReference>
<evidence type="ECO:0000313" key="3">
    <source>
        <dbReference type="EMBL" id="WSE30998.1"/>
    </source>
</evidence>
<dbReference type="Proteomes" id="UP001330812">
    <property type="component" value="Chromosome"/>
</dbReference>
<feature type="region of interest" description="Disordered" evidence="1">
    <location>
        <begin position="138"/>
        <end position="169"/>
    </location>
</feature>
<accession>A0ABZ1IBI8</accession>
<organism evidence="3 4">
    <name type="scientific">Amycolatopsis rhabdoformis</name>
    <dbReference type="NCBI Taxonomy" id="1448059"/>
    <lineage>
        <taxon>Bacteria</taxon>
        <taxon>Bacillati</taxon>
        <taxon>Actinomycetota</taxon>
        <taxon>Actinomycetes</taxon>
        <taxon>Pseudonocardiales</taxon>
        <taxon>Pseudonocardiaceae</taxon>
        <taxon>Amycolatopsis</taxon>
    </lineage>
</organism>